<dbReference type="PROSITE" id="PS01162">
    <property type="entry name" value="QOR_ZETA_CRYSTAL"/>
    <property type="match status" value="1"/>
</dbReference>
<dbReference type="InterPro" id="IPR002364">
    <property type="entry name" value="Quin_OxRdtase/zeta-crystal_CS"/>
</dbReference>
<dbReference type="Gene3D" id="3.90.180.10">
    <property type="entry name" value="Medium-chain alcohol dehydrogenases, catalytic domain"/>
    <property type="match status" value="1"/>
</dbReference>
<dbReference type="InterPro" id="IPR013154">
    <property type="entry name" value="ADH-like_N"/>
</dbReference>
<evidence type="ECO:0000313" key="3">
    <source>
        <dbReference type="EMBL" id="CDH56426.1"/>
    </source>
</evidence>
<dbReference type="CDD" id="cd08267">
    <property type="entry name" value="MDR1"/>
    <property type="match status" value="1"/>
</dbReference>
<dbReference type="InterPro" id="IPR020843">
    <property type="entry name" value="ER"/>
</dbReference>
<comment type="caution">
    <text evidence="3">The sequence shown here is derived from an EMBL/GenBank/DDBJ whole genome shotgun (WGS) entry which is preliminary data.</text>
</comment>
<dbReference type="GO" id="GO:0016491">
    <property type="term" value="F:oxidoreductase activity"/>
    <property type="evidence" value="ECO:0007669"/>
    <property type="project" value="UniProtKB-KW"/>
</dbReference>
<organism evidence="3 4">
    <name type="scientific">Lichtheimia corymbifera JMRC:FSU:9682</name>
    <dbReference type="NCBI Taxonomy" id="1263082"/>
    <lineage>
        <taxon>Eukaryota</taxon>
        <taxon>Fungi</taxon>
        <taxon>Fungi incertae sedis</taxon>
        <taxon>Mucoromycota</taxon>
        <taxon>Mucoromycotina</taxon>
        <taxon>Mucoromycetes</taxon>
        <taxon>Mucorales</taxon>
        <taxon>Lichtheimiaceae</taxon>
        <taxon>Lichtheimia</taxon>
    </lineage>
</organism>
<dbReference type="Gene3D" id="3.40.50.720">
    <property type="entry name" value="NAD(P)-binding Rossmann-like Domain"/>
    <property type="match status" value="1"/>
</dbReference>
<gene>
    <name evidence="3" type="ORF">LCOR_07476.1</name>
</gene>
<dbReference type="SMART" id="SM00829">
    <property type="entry name" value="PKS_ER"/>
    <property type="match status" value="1"/>
</dbReference>
<dbReference type="VEuPathDB" id="FungiDB:LCOR_07476.1"/>
<dbReference type="STRING" id="1263082.A0A068S584"/>
<dbReference type="PANTHER" id="PTHR11695:SF294">
    <property type="entry name" value="RETICULON-4-INTERACTING PROTEIN 1, MITOCHONDRIAL"/>
    <property type="match status" value="1"/>
</dbReference>
<dbReference type="Proteomes" id="UP000027586">
    <property type="component" value="Unassembled WGS sequence"/>
</dbReference>
<evidence type="ECO:0000256" key="1">
    <source>
        <dbReference type="ARBA" id="ARBA00023002"/>
    </source>
</evidence>
<dbReference type="AlphaFoldDB" id="A0A068S584"/>
<evidence type="ECO:0000313" key="4">
    <source>
        <dbReference type="Proteomes" id="UP000027586"/>
    </source>
</evidence>
<dbReference type="SUPFAM" id="SSF50129">
    <property type="entry name" value="GroES-like"/>
    <property type="match status" value="1"/>
</dbReference>
<sequence>MTDSYKIPSTMHALQLVHYGPAEEALKYVEIKTPAIRNANDILVKVKAVSVNPVEAKYRAGNVPDIIFKNPPNIIGSDYAGIVVAKGSAVKDFEIGDEVYGGLSIPIGQEYGAYAEYLVATLGKGAIVKKPSNMSFEEAAAVGIAGITAFQGIVVLGNMPIESSSGKKILVIGGSGGVGTYAVQLGKAIGAHVVAVCSERNSELVSSLGADRTVAYNLQHEMDELKKEVNSYDAIFDCVGGDDYYNQFVGLLKKGSVYATAVGPQMHVGAEKVGIFGGLKMGLTVMGRLIAGCRPYRVVVHLPWNRFADDLHPLLANGSIKSVLRDDQLFDLKDGAKAHLKLESHRTVGKIVLRV</sequence>
<dbReference type="InterPro" id="IPR050700">
    <property type="entry name" value="YIM1/Zinc_Alcohol_DH_Fams"/>
</dbReference>
<dbReference type="InterPro" id="IPR011032">
    <property type="entry name" value="GroES-like_sf"/>
</dbReference>
<dbReference type="InterPro" id="IPR013149">
    <property type="entry name" value="ADH-like_C"/>
</dbReference>
<keyword evidence="4" id="KW-1185">Reference proteome</keyword>
<feature type="domain" description="Enoyl reductase (ER)" evidence="2">
    <location>
        <begin position="22"/>
        <end position="353"/>
    </location>
</feature>
<dbReference type="GO" id="GO:0008270">
    <property type="term" value="F:zinc ion binding"/>
    <property type="evidence" value="ECO:0007669"/>
    <property type="project" value="InterPro"/>
</dbReference>
<dbReference type="InterPro" id="IPR036291">
    <property type="entry name" value="NAD(P)-bd_dom_sf"/>
</dbReference>
<reference evidence="3" key="1">
    <citation type="submission" date="2013-08" db="EMBL/GenBank/DDBJ databases">
        <title>Gene expansion shapes genome architecture in the human pathogen Lichtheimia corymbifera: an evolutionary genomics analysis in the ancient terrestrial Mucorales (Mucoromycotina).</title>
        <authorList>
            <person name="Schwartze V.U."/>
            <person name="Winter S."/>
            <person name="Shelest E."/>
            <person name="Marcet-Houben M."/>
            <person name="Horn F."/>
            <person name="Wehner S."/>
            <person name="Hoffmann K."/>
            <person name="Riege K."/>
            <person name="Sammeth M."/>
            <person name="Nowrousian M."/>
            <person name="Valiante V."/>
            <person name="Linde J."/>
            <person name="Jacobsen I.D."/>
            <person name="Marz M."/>
            <person name="Brakhage A.A."/>
            <person name="Gabaldon T."/>
            <person name="Bocker S."/>
            <person name="Voigt K."/>
        </authorList>
    </citation>
    <scope>NUCLEOTIDE SEQUENCE [LARGE SCALE GENOMIC DNA]</scope>
    <source>
        <strain evidence="3">FSU 9682</strain>
    </source>
</reference>
<protein>
    <submittedName>
        <fullName evidence="3">Alcohol zinc-containing</fullName>
    </submittedName>
</protein>
<dbReference type="SUPFAM" id="SSF51735">
    <property type="entry name" value="NAD(P)-binding Rossmann-fold domains"/>
    <property type="match status" value="1"/>
</dbReference>
<dbReference type="PANTHER" id="PTHR11695">
    <property type="entry name" value="ALCOHOL DEHYDROGENASE RELATED"/>
    <property type="match status" value="1"/>
</dbReference>
<evidence type="ECO:0000259" key="2">
    <source>
        <dbReference type="SMART" id="SM00829"/>
    </source>
</evidence>
<dbReference type="OrthoDB" id="201656at2759"/>
<name>A0A068S584_9FUNG</name>
<proteinExistence type="predicted"/>
<dbReference type="Pfam" id="PF00107">
    <property type="entry name" value="ADH_zinc_N"/>
    <property type="match status" value="1"/>
</dbReference>
<dbReference type="EMBL" id="CBTN010000037">
    <property type="protein sequence ID" value="CDH56426.1"/>
    <property type="molecule type" value="Genomic_DNA"/>
</dbReference>
<accession>A0A068S584</accession>
<dbReference type="Pfam" id="PF08240">
    <property type="entry name" value="ADH_N"/>
    <property type="match status" value="1"/>
</dbReference>
<keyword evidence="1" id="KW-0560">Oxidoreductase</keyword>